<gene>
    <name evidence="9" type="ORF">H257_04060</name>
</gene>
<comment type="similarity">
    <text evidence="6 7">Belongs to the NDK family.</text>
</comment>
<dbReference type="Gene3D" id="3.30.70.141">
    <property type="entry name" value="Nucleoside diphosphate kinase-like domain"/>
    <property type="match status" value="1"/>
</dbReference>
<dbReference type="OrthoDB" id="270127at2759"/>
<dbReference type="InterPro" id="IPR006602">
    <property type="entry name" value="DM10_dom"/>
</dbReference>
<comment type="subcellular location">
    <subcellularLocation>
        <location evidence="1">Cell projection</location>
        <location evidence="1">Cilium</location>
    </subcellularLocation>
    <subcellularLocation>
        <location evidence="2">Cytoplasm</location>
        <location evidence="2">Cytoskeleton</location>
    </subcellularLocation>
</comment>
<dbReference type="RefSeq" id="XP_009826735.1">
    <property type="nucleotide sequence ID" value="XM_009828433.1"/>
</dbReference>
<feature type="domain" description="DM10" evidence="8">
    <location>
        <begin position="3"/>
        <end position="91"/>
    </location>
</feature>
<evidence type="ECO:0000256" key="6">
    <source>
        <dbReference type="PROSITE-ProRule" id="PRU00706"/>
    </source>
</evidence>
<proteinExistence type="inferred from homology"/>
<dbReference type="SUPFAM" id="SSF54919">
    <property type="entry name" value="Nucleoside diphosphate kinase, NDK"/>
    <property type="match status" value="1"/>
</dbReference>
<dbReference type="InterPro" id="IPR036850">
    <property type="entry name" value="NDK-like_dom_sf"/>
</dbReference>
<protein>
    <recommendedName>
        <fullName evidence="8">DM10 domain-containing protein</fullName>
    </recommendedName>
</protein>
<evidence type="ECO:0000256" key="7">
    <source>
        <dbReference type="RuleBase" id="RU004011"/>
    </source>
</evidence>
<dbReference type="EMBL" id="KI913120">
    <property type="protein sequence ID" value="ETV83305.1"/>
    <property type="molecule type" value="Genomic_DNA"/>
</dbReference>
<dbReference type="Gene3D" id="2.30.29.170">
    <property type="match status" value="1"/>
</dbReference>
<dbReference type="InterPro" id="IPR001564">
    <property type="entry name" value="Nucleoside_diP_kinase"/>
</dbReference>
<dbReference type="CDD" id="cd04412">
    <property type="entry name" value="NDPk7B"/>
    <property type="match status" value="1"/>
</dbReference>
<keyword evidence="4" id="KW-0206">Cytoskeleton</keyword>
<accession>W4GU89</accession>
<dbReference type="STRING" id="112090.W4GU89"/>
<dbReference type="AlphaFoldDB" id="W4GU89"/>
<name>W4GU89_APHAT</name>
<dbReference type="GO" id="GO:0006183">
    <property type="term" value="P:GTP biosynthetic process"/>
    <property type="evidence" value="ECO:0007669"/>
    <property type="project" value="InterPro"/>
</dbReference>
<comment type="caution">
    <text evidence="6">Lacks conserved residue(s) required for the propagation of feature annotation.</text>
</comment>
<dbReference type="InterPro" id="IPR034907">
    <property type="entry name" value="NDK-like_dom"/>
</dbReference>
<evidence type="ECO:0000256" key="1">
    <source>
        <dbReference type="ARBA" id="ARBA00004138"/>
    </source>
</evidence>
<dbReference type="GO" id="GO:0004550">
    <property type="term" value="F:nucleoside diphosphate kinase activity"/>
    <property type="evidence" value="ECO:0007669"/>
    <property type="project" value="InterPro"/>
</dbReference>
<evidence type="ECO:0000313" key="9">
    <source>
        <dbReference type="EMBL" id="ETV83305.1"/>
    </source>
</evidence>
<dbReference type="PROSITE" id="PS51336">
    <property type="entry name" value="DM10"/>
    <property type="match status" value="1"/>
</dbReference>
<dbReference type="VEuPathDB" id="FungiDB:H257_04060"/>
<sequence>MADGDVYSFVAEWFDPQAEVLRSFLLTYYVNDGSLDMVDKKSLKPFLKRIKFPSLKVVDLFVGACVSVYSRQINLVDCANEYTRHLLASRGTNSLFLIKPAGYRSLGRILSALEGCHLALVKMRMIHIKTTDLPLVSKHIDSIDPSPASAQEWTRDFSVAIEVSIGAPAAVADALRQLGSARDFVVTGRAAPCFFDADAFPTTAAMDDCSTLCLIRPRVVKTGQCGAVVDAILLAGFEISALKLVHVPVAAIDEFLAIYKPVTRQYHELVKYMSSAPLVAIEVRGNDIVPRFQSFCGPFDVHVARELAPTTLRGIYGLTNMQNAVHCTDSPEDGSLETQFFFRVLA</sequence>
<reference evidence="9" key="1">
    <citation type="submission" date="2013-12" db="EMBL/GenBank/DDBJ databases">
        <title>The Genome Sequence of Aphanomyces astaci APO3.</title>
        <authorList>
            <consortium name="The Broad Institute Genomics Platform"/>
            <person name="Russ C."/>
            <person name="Tyler B."/>
            <person name="van West P."/>
            <person name="Dieguez-Uribeondo J."/>
            <person name="Young S.K."/>
            <person name="Zeng Q."/>
            <person name="Gargeya S."/>
            <person name="Fitzgerald M."/>
            <person name="Abouelleil A."/>
            <person name="Alvarado L."/>
            <person name="Chapman S.B."/>
            <person name="Gainer-Dewar J."/>
            <person name="Goldberg J."/>
            <person name="Griggs A."/>
            <person name="Gujja S."/>
            <person name="Hansen M."/>
            <person name="Howarth C."/>
            <person name="Imamovic A."/>
            <person name="Ireland A."/>
            <person name="Larimer J."/>
            <person name="McCowan C."/>
            <person name="Murphy C."/>
            <person name="Pearson M."/>
            <person name="Poon T.W."/>
            <person name="Priest M."/>
            <person name="Roberts A."/>
            <person name="Saif S."/>
            <person name="Shea T."/>
            <person name="Sykes S."/>
            <person name="Wortman J."/>
            <person name="Nusbaum C."/>
            <person name="Birren B."/>
        </authorList>
    </citation>
    <scope>NUCLEOTIDE SEQUENCE [LARGE SCALE GENOMIC DNA]</scope>
    <source>
        <strain evidence="9">APO3</strain>
    </source>
</reference>
<dbReference type="InterPro" id="IPR037993">
    <property type="entry name" value="NDPk7B"/>
</dbReference>
<dbReference type="Pfam" id="PF00334">
    <property type="entry name" value="NDK"/>
    <property type="match status" value="1"/>
</dbReference>
<keyword evidence="5" id="KW-0966">Cell projection</keyword>
<keyword evidence="3" id="KW-0963">Cytoplasm</keyword>
<dbReference type="GO" id="GO:0005879">
    <property type="term" value="C:axonemal microtubule"/>
    <property type="evidence" value="ECO:0007669"/>
    <property type="project" value="TreeGrafter"/>
</dbReference>
<dbReference type="PANTHER" id="PTHR43109">
    <property type="entry name" value="NUCLEOSIDE DIPHOSPHATE KINASE 7"/>
    <property type="match status" value="1"/>
</dbReference>
<dbReference type="SMART" id="SM00562">
    <property type="entry name" value="NDK"/>
    <property type="match status" value="1"/>
</dbReference>
<dbReference type="PRINTS" id="PR01243">
    <property type="entry name" value="NUCDPKINASE"/>
</dbReference>
<dbReference type="GO" id="GO:0006228">
    <property type="term" value="P:UTP biosynthetic process"/>
    <property type="evidence" value="ECO:0007669"/>
    <property type="project" value="InterPro"/>
</dbReference>
<organism evidence="9">
    <name type="scientific">Aphanomyces astaci</name>
    <name type="common">Crayfish plague agent</name>
    <dbReference type="NCBI Taxonomy" id="112090"/>
    <lineage>
        <taxon>Eukaryota</taxon>
        <taxon>Sar</taxon>
        <taxon>Stramenopiles</taxon>
        <taxon>Oomycota</taxon>
        <taxon>Saprolegniomycetes</taxon>
        <taxon>Saprolegniales</taxon>
        <taxon>Verrucalvaceae</taxon>
        <taxon>Aphanomyces</taxon>
    </lineage>
</organism>
<dbReference type="GeneID" id="20806056"/>
<evidence type="ECO:0000256" key="2">
    <source>
        <dbReference type="ARBA" id="ARBA00004245"/>
    </source>
</evidence>
<evidence type="ECO:0000256" key="4">
    <source>
        <dbReference type="ARBA" id="ARBA00023212"/>
    </source>
</evidence>
<dbReference type="SMART" id="SM00676">
    <property type="entry name" value="DM10"/>
    <property type="match status" value="1"/>
</dbReference>
<evidence type="ECO:0000256" key="3">
    <source>
        <dbReference type="ARBA" id="ARBA00022490"/>
    </source>
</evidence>
<evidence type="ECO:0000259" key="8">
    <source>
        <dbReference type="PROSITE" id="PS51336"/>
    </source>
</evidence>
<evidence type="ECO:0000256" key="5">
    <source>
        <dbReference type="ARBA" id="ARBA00023273"/>
    </source>
</evidence>
<dbReference type="PANTHER" id="PTHR43109:SF2">
    <property type="entry name" value="NUCLEOSIDE DIPHOSPHATE KINASE 7"/>
    <property type="match status" value="1"/>
</dbReference>
<dbReference type="PROSITE" id="PS51374">
    <property type="entry name" value="NDPK_LIKE"/>
    <property type="match status" value="1"/>
</dbReference>
<dbReference type="GO" id="GO:0006241">
    <property type="term" value="P:CTP biosynthetic process"/>
    <property type="evidence" value="ECO:0007669"/>
    <property type="project" value="InterPro"/>
</dbReference>